<feature type="transmembrane region" description="Helical" evidence="10">
    <location>
        <begin position="332"/>
        <end position="355"/>
    </location>
</feature>
<evidence type="ECO:0000256" key="8">
    <source>
        <dbReference type="ARBA" id="ARBA00023136"/>
    </source>
</evidence>
<dbReference type="InterPro" id="IPR057291">
    <property type="entry name" value="CHX17_2nd"/>
</dbReference>
<organism evidence="14 15">
    <name type="scientific">Durio zibethinus</name>
    <name type="common">Durian</name>
    <dbReference type="NCBI Taxonomy" id="66656"/>
    <lineage>
        <taxon>Eukaryota</taxon>
        <taxon>Viridiplantae</taxon>
        <taxon>Streptophyta</taxon>
        <taxon>Embryophyta</taxon>
        <taxon>Tracheophyta</taxon>
        <taxon>Spermatophyta</taxon>
        <taxon>Magnoliopsida</taxon>
        <taxon>eudicotyledons</taxon>
        <taxon>Gunneridae</taxon>
        <taxon>Pentapetalae</taxon>
        <taxon>rosids</taxon>
        <taxon>malvids</taxon>
        <taxon>Malvales</taxon>
        <taxon>Malvaceae</taxon>
        <taxon>Helicteroideae</taxon>
        <taxon>Durio</taxon>
    </lineage>
</organism>
<dbReference type="PANTHER" id="PTHR32468">
    <property type="entry name" value="CATION/H + ANTIPORTER"/>
    <property type="match status" value="1"/>
</dbReference>
<feature type="transmembrane region" description="Helical" evidence="10">
    <location>
        <begin position="180"/>
        <end position="200"/>
    </location>
</feature>
<keyword evidence="8 10" id="KW-0472">Membrane</keyword>
<dbReference type="GeneID" id="111316538"/>
<protein>
    <submittedName>
        <fullName evidence="15">Cation/H(+) antiporter 15-like</fullName>
    </submittedName>
</protein>
<feature type="domain" description="Cation/H(+) antiporter C-terminal" evidence="13">
    <location>
        <begin position="639"/>
        <end position="785"/>
    </location>
</feature>
<dbReference type="AlphaFoldDB" id="A0A6P6BAW3"/>
<keyword evidence="3" id="KW-0633">Potassium transport</keyword>
<gene>
    <name evidence="15" type="primary">LOC111316538</name>
</gene>
<dbReference type="Gene3D" id="1.20.1530.20">
    <property type="match status" value="1"/>
</dbReference>
<evidence type="ECO:0000313" key="15">
    <source>
        <dbReference type="RefSeq" id="XP_022774237.1"/>
    </source>
</evidence>
<evidence type="ECO:0000256" key="7">
    <source>
        <dbReference type="ARBA" id="ARBA00023065"/>
    </source>
</evidence>
<keyword evidence="7" id="KW-0406">Ion transport</keyword>
<keyword evidence="6 10" id="KW-1133">Transmembrane helix</keyword>
<reference evidence="15" key="1">
    <citation type="submission" date="2025-08" db="UniProtKB">
        <authorList>
            <consortium name="RefSeq"/>
        </authorList>
    </citation>
    <scope>IDENTIFICATION</scope>
    <source>
        <tissue evidence="15">Fruit stalk</tissue>
    </source>
</reference>
<dbReference type="InterPro" id="IPR006153">
    <property type="entry name" value="Cation/H_exchanger_TM"/>
</dbReference>
<dbReference type="GO" id="GO:0016020">
    <property type="term" value="C:membrane"/>
    <property type="evidence" value="ECO:0007669"/>
    <property type="project" value="UniProtKB-SubCell"/>
</dbReference>
<evidence type="ECO:0000256" key="9">
    <source>
        <dbReference type="ARBA" id="ARBA00038341"/>
    </source>
</evidence>
<feature type="transmembrane region" description="Helical" evidence="10">
    <location>
        <begin position="392"/>
        <end position="412"/>
    </location>
</feature>
<feature type="transmembrane region" description="Helical" evidence="10">
    <location>
        <begin position="424"/>
        <end position="442"/>
    </location>
</feature>
<accession>A0A6P6BAW3</accession>
<feature type="transmembrane region" description="Helical" evidence="10">
    <location>
        <begin position="111"/>
        <end position="132"/>
    </location>
</feature>
<evidence type="ECO:0000259" key="11">
    <source>
        <dbReference type="Pfam" id="PF00999"/>
    </source>
</evidence>
<feature type="transmembrane region" description="Helical" evidence="10">
    <location>
        <begin position="284"/>
        <end position="312"/>
    </location>
</feature>
<dbReference type="Pfam" id="PF00999">
    <property type="entry name" value="Na_H_Exchanger"/>
    <property type="match status" value="1"/>
</dbReference>
<evidence type="ECO:0000256" key="2">
    <source>
        <dbReference type="ARBA" id="ARBA00022448"/>
    </source>
</evidence>
<sequence length="791" mass="87101">MVSAVDPDNIRVFGQMPNYTILNSSYVCSSISKLQRNGVFYSSNPLAFALPLLLIQMTLASAAILLTFFLVRPLGHPVMLAQILGGIIVGPSFLCRIPGLLNTIFPIRSFLLLDIVSTIGCMFYFFLIGVQTDISMLKKITRKTFAIGFFTMAVPMILTIGSSILWTHFYDPSSVKIDKLPAIAVTESVICFPIIAYYLSELRIINSEFGRVALCSSMVSTLCSLCVITSYLLWSQSGYDISLFFRAVCYVIAFAVLVCFILGPILLWEKKQILVGTPSKQGNIIVLFLAVLMSGFWGQGFGLNIYFGPLLFGLLIPSGPPLGSVLVEKLDLIIYWMLMPLYCVKFGLTVDIFALSIRTYSGVQLIALLGACGKFLGASISALGCQMSPSDAISLGFVMTFQGMLELSLFILMKTKRIIDGESFVAMCASLLITTGVITPMVRHFCNPSRRYVVYHGRTLMDSRPNSELRLLVCIHDQENVPSAISLLKALNPGKQSPIAVYMLHLIELTGSATPLFIPHKKTRKFSSRTSSSGPVINAFTNFEENHGGHVSIFPFISICPPQTMHDDVCAIALDKGISLAIIPFFKRFHFDGALQSSKRAMKIANQNVLDKAPCSVAILIDRGPLKTLSAIWTCWSSYEVAVIFLGGADDREALTLGARMAGLPNNKLTLIRILYDGNFPDNYMEGRRLDDEVLNDFRSNISGNYCAKYKEELVMDGAGTASVLRTLENQYELVVVGRRHDGLSPLLSGLREWNENRELGVIGDLLSSSDFLGDTTILVVQQHTDYSCGE</sequence>
<dbReference type="InterPro" id="IPR050794">
    <property type="entry name" value="CPA2_transporter"/>
</dbReference>
<feature type="transmembrane region" description="Helical" evidence="10">
    <location>
        <begin position="83"/>
        <end position="105"/>
    </location>
</feature>
<feature type="transmembrane region" description="Helical" evidence="10">
    <location>
        <begin position="212"/>
        <end position="232"/>
    </location>
</feature>
<dbReference type="GO" id="GO:0015297">
    <property type="term" value="F:antiporter activity"/>
    <property type="evidence" value="ECO:0007669"/>
    <property type="project" value="InterPro"/>
</dbReference>
<dbReference type="GO" id="GO:1902600">
    <property type="term" value="P:proton transmembrane transport"/>
    <property type="evidence" value="ECO:0007669"/>
    <property type="project" value="InterPro"/>
</dbReference>
<dbReference type="Pfam" id="PF23259">
    <property type="entry name" value="CHX17_C"/>
    <property type="match status" value="1"/>
</dbReference>
<dbReference type="Proteomes" id="UP000515121">
    <property type="component" value="Unplaced"/>
</dbReference>
<dbReference type="RefSeq" id="XP_022774237.1">
    <property type="nucleotide sequence ID" value="XM_022918502.1"/>
</dbReference>
<dbReference type="InterPro" id="IPR038770">
    <property type="entry name" value="Na+/solute_symporter_sf"/>
</dbReference>
<dbReference type="Pfam" id="PF23256">
    <property type="entry name" value="CHX17_2nd"/>
    <property type="match status" value="1"/>
</dbReference>
<name>A0A6P6BAW3_DURZI</name>
<comment type="similarity">
    <text evidence="9">Belongs to the monovalent cation:proton antiporter 2 (CPA2) transporter (TC 2.A.37) family. CHX (TC 2.A.37.4) subfamily.</text>
</comment>
<evidence type="ECO:0000256" key="3">
    <source>
        <dbReference type="ARBA" id="ARBA00022538"/>
    </source>
</evidence>
<evidence type="ECO:0000259" key="13">
    <source>
        <dbReference type="Pfam" id="PF23259"/>
    </source>
</evidence>
<keyword evidence="5" id="KW-0630">Potassium</keyword>
<feature type="transmembrane region" description="Helical" evidence="10">
    <location>
        <begin position="362"/>
        <end position="380"/>
    </location>
</feature>
<evidence type="ECO:0000256" key="1">
    <source>
        <dbReference type="ARBA" id="ARBA00004141"/>
    </source>
</evidence>
<feature type="transmembrane region" description="Helical" evidence="10">
    <location>
        <begin position="244"/>
        <end position="268"/>
    </location>
</feature>
<evidence type="ECO:0000256" key="4">
    <source>
        <dbReference type="ARBA" id="ARBA00022692"/>
    </source>
</evidence>
<evidence type="ECO:0000256" key="10">
    <source>
        <dbReference type="SAM" id="Phobius"/>
    </source>
</evidence>
<feature type="domain" description="Cation/H(+) antiporter central" evidence="12">
    <location>
        <begin position="500"/>
        <end position="624"/>
    </location>
</feature>
<feature type="domain" description="Cation/H+ exchanger transmembrane" evidence="11">
    <location>
        <begin position="63"/>
        <end position="442"/>
    </location>
</feature>
<dbReference type="GO" id="GO:0012505">
    <property type="term" value="C:endomembrane system"/>
    <property type="evidence" value="ECO:0007669"/>
    <property type="project" value="TreeGrafter"/>
</dbReference>
<evidence type="ECO:0000256" key="6">
    <source>
        <dbReference type="ARBA" id="ARBA00022989"/>
    </source>
</evidence>
<feature type="transmembrane region" description="Helical" evidence="10">
    <location>
        <begin position="144"/>
        <end position="168"/>
    </location>
</feature>
<comment type="subcellular location">
    <subcellularLocation>
        <location evidence="1">Membrane</location>
        <topology evidence="1">Multi-pass membrane protein</topology>
    </subcellularLocation>
</comment>
<dbReference type="InterPro" id="IPR057290">
    <property type="entry name" value="CHX17_C"/>
</dbReference>
<evidence type="ECO:0000259" key="12">
    <source>
        <dbReference type="Pfam" id="PF23256"/>
    </source>
</evidence>
<dbReference type="OrthoDB" id="1868135at2759"/>
<keyword evidence="14" id="KW-1185">Reference proteome</keyword>
<dbReference type="GO" id="GO:0006885">
    <property type="term" value="P:regulation of pH"/>
    <property type="evidence" value="ECO:0007669"/>
    <property type="project" value="TreeGrafter"/>
</dbReference>
<proteinExistence type="inferred from homology"/>
<keyword evidence="2" id="KW-0813">Transport</keyword>
<feature type="transmembrane region" description="Helical" evidence="10">
    <location>
        <begin position="46"/>
        <end position="71"/>
    </location>
</feature>
<dbReference type="GO" id="GO:0006813">
    <property type="term" value="P:potassium ion transport"/>
    <property type="evidence" value="ECO:0007669"/>
    <property type="project" value="UniProtKB-KW"/>
</dbReference>
<evidence type="ECO:0000256" key="5">
    <source>
        <dbReference type="ARBA" id="ARBA00022958"/>
    </source>
</evidence>
<dbReference type="PANTHER" id="PTHR32468:SF114">
    <property type="entry name" value="CATION_H+ EXCHANGER DOMAIN-CONTAINING PROTEIN"/>
    <property type="match status" value="1"/>
</dbReference>
<keyword evidence="4 10" id="KW-0812">Transmembrane</keyword>
<evidence type="ECO:0000313" key="14">
    <source>
        <dbReference type="Proteomes" id="UP000515121"/>
    </source>
</evidence>
<dbReference type="KEGG" id="dzi:111316538"/>